<accession>A0ABD2Q888</accession>
<feature type="compositionally biased region" description="Polar residues" evidence="1">
    <location>
        <begin position="167"/>
        <end position="179"/>
    </location>
</feature>
<evidence type="ECO:0000256" key="1">
    <source>
        <dbReference type="SAM" id="MobiDB-lite"/>
    </source>
</evidence>
<reference evidence="2 3" key="1">
    <citation type="submission" date="2024-11" db="EMBL/GenBank/DDBJ databases">
        <title>Adaptive evolution of stress response genes in parasites aligns with host niche diversity.</title>
        <authorList>
            <person name="Hahn C."/>
            <person name="Resl P."/>
        </authorList>
    </citation>
    <scope>NUCLEOTIDE SEQUENCE [LARGE SCALE GENOMIC DNA]</scope>
    <source>
        <strain evidence="2">EGGRZ-B1_66</strain>
        <tissue evidence="2">Body</tissue>
    </source>
</reference>
<dbReference type="Proteomes" id="UP001626550">
    <property type="component" value="Unassembled WGS sequence"/>
</dbReference>
<dbReference type="EMBL" id="JBJKFK010000669">
    <property type="protein sequence ID" value="KAL3315767.1"/>
    <property type="molecule type" value="Genomic_DNA"/>
</dbReference>
<comment type="caution">
    <text evidence="2">The sequence shown here is derived from an EMBL/GenBank/DDBJ whole genome shotgun (WGS) entry which is preliminary data.</text>
</comment>
<feature type="compositionally biased region" description="Polar residues" evidence="1">
    <location>
        <begin position="186"/>
        <end position="195"/>
    </location>
</feature>
<protein>
    <submittedName>
        <fullName evidence="2">Uncharacterized protein</fullName>
    </submittedName>
</protein>
<evidence type="ECO:0000313" key="3">
    <source>
        <dbReference type="Proteomes" id="UP001626550"/>
    </source>
</evidence>
<proteinExistence type="predicted"/>
<feature type="region of interest" description="Disordered" evidence="1">
    <location>
        <begin position="157"/>
        <end position="276"/>
    </location>
</feature>
<keyword evidence="3" id="KW-1185">Reference proteome</keyword>
<feature type="region of interest" description="Disordered" evidence="1">
    <location>
        <begin position="96"/>
        <end position="139"/>
    </location>
</feature>
<feature type="compositionally biased region" description="Polar residues" evidence="1">
    <location>
        <begin position="223"/>
        <end position="241"/>
    </location>
</feature>
<dbReference type="AlphaFoldDB" id="A0ABD2Q888"/>
<sequence length="276" mass="30378">MCARSLPDCKKALGVLEQWQKEERRFALWEQSANSDRYFILDPVWADARASWVSELKDIHHMQEKLLQALQAPTKAAGFSASDSFSVDPALASWMDSSTPKSETGPAVERHLSAPSQQPNRVHDTTPSSKSASCSSPFRKEHVRKWPSFSFRRPKLLLGSDPKDGSNCGTPSTVDSETASQKELRSGSNSASLTRAHSVERRGNAFKLKPCSSPGGQPRKCSLNMQQASLEHETSSVSMDQQRNKKRSLMASLLGRFKSTSSGEVPNGSNDALQQQ</sequence>
<feature type="compositionally biased region" description="Polar residues" evidence="1">
    <location>
        <begin position="258"/>
        <end position="276"/>
    </location>
</feature>
<organism evidence="2 3">
    <name type="scientific">Cichlidogyrus casuarinus</name>
    <dbReference type="NCBI Taxonomy" id="1844966"/>
    <lineage>
        <taxon>Eukaryota</taxon>
        <taxon>Metazoa</taxon>
        <taxon>Spiralia</taxon>
        <taxon>Lophotrochozoa</taxon>
        <taxon>Platyhelminthes</taxon>
        <taxon>Monogenea</taxon>
        <taxon>Monopisthocotylea</taxon>
        <taxon>Dactylogyridea</taxon>
        <taxon>Ancyrocephalidae</taxon>
        <taxon>Cichlidogyrus</taxon>
    </lineage>
</organism>
<evidence type="ECO:0000313" key="2">
    <source>
        <dbReference type="EMBL" id="KAL3315767.1"/>
    </source>
</evidence>
<dbReference type="Gene3D" id="2.30.29.30">
    <property type="entry name" value="Pleckstrin-homology domain (PH domain)/Phosphotyrosine-binding domain (PTB)"/>
    <property type="match status" value="1"/>
</dbReference>
<dbReference type="InterPro" id="IPR011993">
    <property type="entry name" value="PH-like_dom_sf"/>
</dbReference>
<gene>
    <name evidence="2" type="ORF">Ciccas_005598</name>
</gene>
<name>A0ABD2Q888_9PLAT</name>